<dbReference type="OrthoDB" id="8480914at2"/>
<proteinExistence type="predicted"/>
<name>A0A2S0UM50_9RHOB</name>
<evidence type="ECO:0008006" key="3">
    <source>
        <dbReference type="Google" id="ProtNLM"/>
    </source>
</evidence>
<dbReference type="NCBIfam" id="TIGR01725">
    <property type="entry name" value="phge_HK97_gp10"/>
    <property type="match status" value="1"/>
</dbReference>
<dbReference type="EMBL" id="CP028918">
    <property type="protein sequence ID" value="AWB48888.1"/>
    <property type="molecule type" value="Genomic_DNA"/>
</dbReference>
<organism evidence="1 2">
    <name type="scientific">Paragemmobacter aquarius</name>
    <dbReference type="NCBI Taxonomy" id="2169400"/>
    <lineage>
        <taxon>Bacteria</taxon>
        <taxon>Pseudomonadati</taxon>
        <taxon>Pseudomonadota</taxon>
        <taxon>Alphaproteobacteria</taxon>
        <taxon>Rhodobacterales</taxon>
        <taxon>Paracoccaceae</taxon>
        <taxon>Paragemmobacter</taxon>
    </lineage>
</organism>
<dbReference type="AlphaFoldDB" id="A0A2S0UM50"/>
<dbReference type="Proteomes" id="UP000244496">
    <property type="component" value="Chromosome"/>
</dbReference>
<dbReference type="KEGG" id="geh:HYN69_10590"/>
<accession>A0A2S0UM50</accession>
<keyword evidence="2" id="KW-1185">Reference proteome</keyword>
<gene>
    <name evidence="1" type="ORF">HYN69_10590</name>
</gene>
<protein>
    <recommendedName>
        <fullName evidence="3">Phage protein, HK97 gp10 family</fullName>
    </recommendedName>
</protein>
<evidence type="ECO:0000313" key="1">
    <source>
        <dbReference type="EMBL" id="AWB48888.1"/>
    </source>
</evidence>
<sequence>MSDGGLSSFQRRLRALPQAVVQAAGPALVAAADDIADIMRGLAPVDEGDMRTSIAVTGPGELTPAYSQPGGEALVGPTQAAITVGNTNVRYPHLVEYGTTHAPAQPFFWPGFRFGRTKALAKIKRGIGKAVRGSKK</sequence>
<reference evidence="1 2" key="1">
    <citation type="submission" date="2018-04" db="EMBL/GenBank/DDBJ databases">
        <title>Genome sequencing of Gemmobacter.</title>
        <authorList>
            <person name="Yi H."/>
            <person name="Baek M.-G."/>
        </authorList>
    </citation>
    <scope>NUCLEOTIDE SEQUENCE [LARGE SCALE GENOMIC DNA]</scope>
    <source>
        <strain evidence="1 2">HYN0069</strain>
    </source>
</reference>
<dbReference type="RefSeq" id="WP_108435707.1">
    <property type="nucleotide sequence ID" value="NZ_CP028918.1"/>
</dbReference>
<dbReference type="Pfam" id="PF04883">
    <property type="entry name" value="HK97-gp10_like"/>
    <property type="match status" value="1"/>
</dbReference>
<dbReference type="InterPro" id="IPR010064">
    <property type="entry name" value="HK97-gp10_tail"/>
</dbReference>
<evidence type="ECO:0000313" key="2">
    <source>
        <dbReference type="Proteomes" id="UP000244496"/>
    </source>
</evidence>